<dbReference type="CDD" id="cd09274">
    <property type="entry name" value="RNase_HI_RT_Ty3"/>
    <property type="match status" value="1"/>
</dbReference>
<dbReference type="Gene3D" id="1.10.340.70">
    <property type="match status" value="1"/>
</dbReference>
<dbReference type="InterPro" id="IPR041588">
    <property type="entry name" value="Integrase_H2C2"/>
</dbReference>
<dbReference type="Pfam" id="PF17921">
    <property type="entry name" value="Integrase_H2C2"/>
    <property type="match status" value="1"/>
</dbReference>
<dbReference type="Gene3D" id="3.10.20.370">
    <property type="match status" value="1"/>
</dbReference>
<dbReference type="InterPro" id="IPR000477">
    <property type="entry name" value="RT_dom"/>
</dbReference>
<dbReference type="Gene3D" id="2.40.70.10">
    <property type="entry name" value="Acid Proteases"/>
    <property type="match status" value="1"/>
</dbReference>
<reference evidence="8" key="1">
    <citation type="submission" date="2025-08" db="UniProtKB">
        <authorList>
            <consortium name="RefSeq"/>
        </authorList>
    </citation>
    <scope>IDENTIFICATION</scope>
</reference>
<evidence type="ECO:0000259" key="6">
    <source>
        <dbReference type="PROSITE" id="PS50994"/>
    </source>
</evidence>
<keyword evidence="4" id="KW-0812">Transmembrane</keyword>
<feature type="domain" description="Reverse transcriptase" evidence="5">
    <location>
        <begin position="464"/>
        <end position="642"/>
    </location>
</feature>
<dbReference type="InterPro" id="IPR043502">
    <property type="entry name" value="DNA/RNA_pol_sf"/>
</dbReference>
<dbReference type="RefSeq" id="XP_015266508.1">
    <property type="nucleotide sequence ID" value="XM_015411022.1"/>
</dbReference>
<dbReference type="EC" id="3.1.26.4" evidence="2"/>
<dbReference type="PANTHER" id="PTHR37984:SF12">
    <property type="entry name" value="RIBONUCLEASE H"/>
    <property type="match status" value="1"/>
</dbReference>
<evidence type="ECO:0000256" key="2">
    <source>
        <dbReference type="ARBA" id="ARBA00012180"/>
    </source>
</evidence>
<dbReference type="SUPFAM" id="SSF50630">
    <property type="entry name" value="Acid proteases"/>
    <property type="match status" value="1"/>
</dbReference>
<evidence type="ECO:0000256" key="1">
    <source>
        <dbReference type="ARBA" id="ARBA00010879"/>
    </source>
</evidence>
<dbReference type="Pfam" id="PF00665">
    <property type="entry name" value="rve"/>
    <property type="match status" value="2"/>
</dbReference>
<evidence type="ECO:0000259" key="5">
    <source>
        <dbReference type="PROSITE" id="PS50878"/>
    </source>
</evidence>
<dbReference type="PROSITE" id="PS50878">
    <property type="entry name" value="RT_POL"/>
    <property type="match status" value="1"/>
</dbReference>
<dbReference type="Gene3D" id="3.10.10.10">
    <property type="entry name" value="HIV Type 1 Reverse Transcriptase, subunit A, domain 1"/>
    <property type="match status" value="1"/>
</dbReference>
<dbReference type="InterPro" id="IPR036397">
    <property type="entry name" value="RNaseH_sf"/>
</dbReference>
<proteinExistence type="inferred from homology"/>
<gene>
    <name evidence="8" type="primary">LOC107110236</name>
</gene>
<sequence length="1228" mass="136672">MHSTSSIAVINVLRRLFSTHRLPDVLVSDNSTQFTSREFAQFLSDNGIRHLTSAPFHPASNGQAERMVRTTKEALAKLTQGLSLVELLIGRRLTTLLDHLHPDLNDLKPRQQSALPKIRTYEPGDKVFCRNYAGGHLWLLATVTESISSRMLGRDIVERCSGKFECFEPSSEDWDSYLSRFEFHLETHDITDEAKKRACLLSSCGKGTFDIARSLVAPTNIKTVTYADITEKLKAHYSPQPSEIACRHAFYKRNQAGGETIADFVAALRKAARPCNFHNVEEALRDRLVCGTGKIHVTVNLNGVPCSMEVDSGSSVTVLSSHTWQRMFPTRSQRRLKAAETQVADFQGRRIPLAGRDTFMVEFKGKCVELSCLIAEGNRVNLLGLEWFEPLGIALTGVNAVSENKWAVLYNEFPDVFGGGLGKYKGPPVSFELDPSVTPIRLKYRKVPIPLKPRIEAELDKLIAQGVLEPVPFSKWETPIVTPVKSDGSIRICADYKCTINRALQQHSYPVPVISHVLASLGGGKVFAKFDLAQAYQQLPVTREAAEAQTIVTHRGAFRVNRLQFGVNVAPGVFQGLMEGLLRGVQGTVPYFDDVLVAGRSDEELMSRVREVLKRFSQAGLKVKQSKCIVGVPSVEFLGFRIDEHGVHPTEDKVRAIKDAPCPGNKKELQAFLGLLNFYHAFLPHKASVAAPLHALLHKEAKWRWGSEQERAFKGVKALLVSNAVLTHYDDNKMLVLAADASPYGVGAVLSHLMPNGEEAPVAFYSRSLSSAEKGYAQIDKEGLALVAAVKKFHDFLYGRKFLLVTDHKPLLGIFAPDRQLPNIMSARMLRWALFLSAYDYDLEHRPGKAIGHADALSRCPLPGLDSDPAPASEVLAIDELFQAPITSKDIAAASAKDIVISRVLNWVWRGWPVGSVEPEFACYKMRQNELSVSKGCLLWGSRVVVPHKLREKVLKSLHEGHPGMVHMKALARGYVWWPRLDADIEEWVRVCEPCQQARPEPPTATPQRWESAGKPWSRLHLDFAGPVQGQMFLVIVDAYTKWLEVAHMRSTTSSAVVTVLRQLFATHGLPDVLVSDNGAQFTSEEFRRFLSDNGIRQMTAAPFHPASNGQAERMVRTTKEALAKLVCGDWGVKLASFLLRQHVTPCSATGRSPAEMLMGRRLATLLDRLHPDLNDLKPQPQTESPKVRTYEKGEQVYARLSQGVVVKMYYFILVFSVQIAILVYTVE</sequence>
<dbReference type="InterPro" id="IPR043128">
    <property type="entry name" value="Rev_trsase/Diguanyl_cyclase"/>
</dbReference>
<organism evidence="7 8">
    <name type="scientific">Gekko japonicus</name>
    <name type="common">Schlegel's Japanese gecko</name>
    <dbReference type="NCBI Taxonomy" id="146911"/>
    <lineage>
        <taxon>Eukaryota</taxon>
        <taxon>Metazoa</taxon>
        <taxon>Chordata</taxon>
        <taxon>Craniata</taxon>
        <taxon>Vertebrata</taxon>
        <taxon>Euteleostomi</taxon>
        <taxon>Lepidosauria</taxon>
        <taxon>Squamata</taxon>
        <taxon>Bifurcata</taxon>
        <taxon>Gekkota</taxon>
        <taxon>Gekkonidae</taxon>
        <taxon>Gekkoninae</taxon>
        <taxon>Gekko</taxon>
    </lineage>
</organism>
<evidence type="ECO:0000313" key="8">
    <source>
        <dbReference type="RefSeq" id="XP_015266508.1"/>
    </source>
</evidence>
<keyword evidence="4" id="KW-0472">Membrane</keyword>
<dbReference type="Pfam" id="PF00078">
    <property type="entry name" value="RVT_1"/>
    <property type="match status" value="1"/>
</dbReference>
<comment type="similarity">
    <text evidence="1">Belongs to the beta type-B retroviral polymerase family. HERV class-II K(HML-2) pol subfamily.</text>
</comment>
<dbReference type="InterPro" id="IPR050951">
    <property type="entry name" value="Retrovirus_Pol_polyprotein"/>
</dbReference>
<dbReference type="InterPro" id="IPR012337">
    <property type="entry name" value="RNaseH-like_sf"/>
</dbReference>
<dbReference type="InterPro" id="IPR001584">
    <property type="entry name" value="Integrase_cat-core"/>
</dbReference>
<dbReference type="InterPro" id="IPR021109">
    <property type="entry name" value="Peptidase_aspartic_dom_sf"/>
</dbReference>
<keyword evidence="4" id="KW-1133">Transmembrane helix</keyword>
<dbReference type="CDD" id="cd01647">
    <property type="entry name" value="RT_LTR"/>
    <property type="match status" value="1"/>
</dbReference>
<dbReference type="SUPFAM" id="SSF53098">
    <property type="entry name" value="Ribonuclease H-like"/>
    <property type="match status" value="2"/>
</dbReference>
<dbReference type="PANTHER" id="PTHR37984">
    <property type="entry name" value="PROTEIN CBG26694"/>
    <property type="match status" value="1"/>
</dbReference>
<dbReference type="Proteomes" id="UP000694871">
    <property type="component" value="Unplaced"/>
</dbReference>
<dbReference type="GeneID" id="107110236"/>
<feature type="domain" description="Integrase catalytic" evidence="6">
    <location>
        <begin position="1"/>
        <end position="117"/>
    </location>
</feature>
<name>A0ABM1JYH1_GEKJA</name>
<dbReference type="PROSITE" id="PS50994">
    <property type="entry name" value="INTEGRASE"/>
    <property type="match status" value="2"/>
</dbReference>
<dbReference type="SUPFAM" id="SSF56672">
    <property type="entry name" value="DNA/RNA polymerases"/>
    <property type="match status" value="1"/>
</dbReference>
<keyword evidence="7" id="KW-1185">Reference proteome</keyword>
<dbReference type="Pfam" id="PF17919">
    <property type="entry name" value="RT_RNaseH_2"/>
    <property type="match status" value="1"/>
</dbReference>
<dbReference type="Gene3D" id="3.30.420.10">
    <property type="entry name" value="Ribonuclease H-like superfamily/Ribonuclease H"/>
    <property type="match status" value="2"/>
</dbReference>
<accession>A0ABM1JYH1</accession>
<evidence type="ECO:0000256" key="4">
    <source>
        <dbReference type="SAM" id="Phobius"/>
    </source>
</evidence>
<dbReference type="Gene3D" id="3.30.70.270">
    <property type="match status" value="2"/>
</dbReference>
<evidence type="ECO:0000313" key="7">
    <source>
        <dbReference type="Proteomes" id="UP000694871"/>
    </source>
</evidence>
<feature type="domain" description="Integrase catalytic" evidence="6">
    <location>
        <begin position="1012"/>
        <end position="1187"/>
    </location>
</feature>
<feature type="transmembrane region" description="Helical" evidence="4">
    <location>
        <begin position="1209"/>
        <end position="1227"/>
    </location>
</feature>
<dbReference type="InterPro" id="IPR041577">
    <property type="entry name" value="RT_RNaseH_2"/>
</dbReference>
<protein>
    <recommendedName>
        <fullName evidence="3">Gypsy retrotransposon integrase-like protein 1</fullName>
        <ecNumber evidence="2">3.1.26.4</ecNumber>
    </recommendedName>
</protein>
<evidence type="ECO:0000256" key="3">
    <source>
        <dbReference type="ARBA" id="ARBA00039658"/>
    </source>
</evidence>